<reference evidence="1 2" key="1">
    <citation type="submission" date="2020-07" db="EMBL/GenBank/DDBJ databases">
        <title>Sequencing the genomes of 1000 actinobacteria strains.</title>
        <authorList>
            <person name="Klenk H.-P."/>
        </authorList>
    </citation>
    <scope>NUCLEOTIDE SEQUENCE [LARGE SCALE GENOMIC DNA]</scope>
    <source>
        <strain evidence="1 2">DSM 22083</strain>
    </source>
</reference>
<accession>A0A7Y9IAC7</accession>
<dbReference type="Proteomes" id="UP000569914">
    <property type="component" value="Unassembled WGS sequence"/>
</dbReference>
<protein>
    <recommendedName>
        <fullName evidence="3">Antitoxin</fullName>
    </recommendedName>
</protein>
<comment type="caution">
    <text evidence="1">The sequence shown here is derived from an EMBL/GenBank/DDBJ whole genome shotgun (WGS) entry which is preliminary data.</text>
</comment>
<dbReference type="Gene3D" id="1.10.1220.10">
    <property type="entry name" value="Met repressor-like"/>
    <property type="match status" value="1"/>
</dbReference>
<dbReference type="InterPro" id="IPR013321">
    <property type="entry name" value="Arc_rbn_hlx_hlx"/>
</dbReference>
<evidence type="ECO:0008006" key="3">
    <source>
        <dbReference type="Google" id="ProtNLM"/>
    </source>
</evidence>
<organism evidence="1 2">
    <name type="scientific">Microlunatus parietis</name>
    <dbReference type="NCBI Taxonomy" id="682979"/>
    <lineage>
        <taxon>Bacteria</taxon>
        <taxon>Bacillati</taxon>
        <taxon>Actinomycetota</taxon>
        <taxon>Actinomycetes</taxon>
        <taxon>Propionibacteriales</taxon>
        <taxon>Propionibacteriaceae</taxon>
        <taxon>Microlunatus</taxon>
    </lineage>
</organism>
<dbReference type="RefSeq" id="WP_179758619.1">
    <property type="nucleotide sequence ID" value="NZ_JACCBU010000001.1"/>
</dbReference>
<proteinExistence type="predicted"/>
<evidence type="ECO:0000313" key="2">
    <source>
        <dbReference type="Proteomes" id="UP000569914"/>
    </source>
</evidence>
<dbReference type="EMBL" id="JACCBU010000001">
    <property type="protein sequence ID" value="NYE73072.1"/>
    <property type="molecule type" value="Genomic_DNA"/>
</dbReference>
<gene>
    <name evidence="1" type="ORF">BKA15_004401</name>
</gene>
<dbReference type="AlphaFoldDB" id="A0A7Y9IAC7"/>
<name>A0A7Y9IAC7_9ACTN</name>
<dbReference type="InterPro" id="IPR010985">
    <property type="entry name" value="Ribbon_hlx_hlx"/>
</dbReference>
<keyword evidence="2" id="KW-1185">Reference proteome</keyword>
<sequence length="74" mass="8143">MTDVLIRGLSKEAVAHLDAQAARANLSRNEYLVRTLEAGVHHDDPPTITEQDWVDTAAVFADLADPEVMKGAWE</sequence>
<dbReference type="SUPFAM" id="SSF47598">
    <property type="entry name" value="Ribbon-helix-helix"/>
    <property type="match status" value="1"/>
</dbReference>
<dbReference type="GO" id="GO:0006355">
    <property type="term" value="P:regulation of DNA-templated transcription"/>
    <property type="evidence" value="ECO:0007669"/>
    <property type="project" value="InterPro"/>
</dbReference>
<evidence type="ECO:0000313" key="1">
    <source>
        <dbReference type="EMBL" id="NYE73072.1"/>
    </source>
</evidence>